<proteinExistence type="predicted"/>
<protein>
    <submittedName>
        <fullName evidence="1">Uncharacterized protein</fullName>
    </submittedName>
</protein>
<evidence type="ECO:0000313" key="1">
    <source>
        <dbReference type="EMBL" id="KKL70663.1"/>
    </source>
</evidence>
<reference evidence="1" key="1">
    <citation type="journal article" date="2015" name="Nature">
        <title>Complex archaea that bridge the gap between prokaryotes and eukaryotes.</title>
        <authorList>
            <person name="Spang A."/>
            <person name="Saw J.H."/>
            <person name="Jorgensen S.L."/>
            <person name="Zaremba-Niedzwiedzka K."/>
            <person name="Martijn J."/>
            <person name="Lind A.E."/>
            <person name="van Eijk R."/>
            <person name="Schleper C."/>
            <person name="Guy L."/>
            <person name="Ettema T.J."/>
        </authorList>
    </citation>
    <scope>NUCLEOTIDE SEQUENCE</scope>
</reference>
<dbReference type="AlphaFoldDB" id="A0A0F9E9C5"/>
<organism evidence="1">
    <name type="scientific">marine sediment metagenome</name>
    <dbReference type="NCBI Taxonomy" id="412755"/>
    <lineage>
        <taxon>unclassified sequences</taxon>
        <taxon>metagenomes</taxon>
        <taxon>ecological metagenomes</taxon>
    </lineage>
</organism>
<accession>A0A0F9E9C5</accession>
<comment type="caution">
    <text evidence="1">The sequence shown here is derived from an EMBL/GenBank/DDBJ whole genome shotgun (WGS) entry which is preliminary data.</text>
</comment>
<sequence>MCSSLLTDALLKQATAGSIVTDGGLGVSKIAYFDATVGTTYKPFLVTRGMIEGDLYGVGIARQVQLLQKEIDRRIRDANNPST</sequence>
<name>A0A0F9E9C5_9ZZZZ</name>
<gene>
    <name evidence="1" type="ORF">LCGC14_2102660</name>
</gene>
<dbReference type="EMBL" id="LAZR01025834">
    <property type="protein sequence ID" value="KKL70663.1"/>
    <property type="molecule type" value="Genomic_DNA"/>
</dbReference>